<dbReference type="STRING" id="1789224.BFG52_11900"/>
<reference evidence="6 7" key="1">
    <citation type="submission" date="2016-08" db="EMBL/GenBank/DDBJ databases">
        <authorList>
            <person name="Seilhamer J.J."/>
        </authorList>
    </citation>
    <scope>NUCLEOTIDE SEQUENCE [LARGE SCALE GENOMIC DNA]</scope>
    <source>
        <strain evidence="6 7">BRTC-1</strain>
    </source>
</reference>
<evidence type="ECO:0000313" key="7">
    <source>
        <dbReference type="Proteomes" id="UP000093391"/>
    </source>
</evidence>
<dbReference type="InterPro" id="IPR000259">
    <property type="entry name" value="Adhesion_dom_fimbrial"/>
</dbReference>
<gene>
    <name evidence="6" type="ORF">BFG52_11900</name>
</gene>
<dbReference type="Proteomes" id="UP000093391">
    <property type="component" value="Chromosome"/>
</dbReference>
<dbReference type="InterPro" id="IPR008966">
    <property type="entry name" value="Adhesion_dom_sf"/>
</dbReference>
<evidence type="ECO:0000313" key="6">
    <source>
        <dbReference type="EMBL" id="AOA58984.1"/>
    </source>
</evidence>
<dbReference type="PANTHER" id="PTHR33420:SF31">
    <property type="entry name" value="TYPE 1 FIMBRIN D-MANNOSE SPECIFIC ADHESIN"/>
    <property type="match status" value="1"/>
</dbReference>
<dbReference type="RefSeq" id="WP_067556472.1">
    <property type="nucleotide sequence ID" value="NZ_CP016895.1"/>
</dbReference>
<feature type="chain" id="PRO_5008539939" description="Fimbrial-type adhesion domain-containing protein" evidence="4">
    <location>
        <begin position="27"/>
        <end position="339"/>
    </location>
</feature>
<dbReference type="InterPro" id="IPR036937">
    <property type="entry name" value="Adhesion_dom_fimbrial_sf"/>
</dbReference>
<organism evidence="6 7">
    <name type="scientific">Acinetobacter larvae</name>
    <dbReference type="NCBI Taxonomy" id="1789224"/>
    <lineage>
        <taxon>Bacteria</taxon>
        <taxon>Pseudomonadati</taxon>
        <taxon>Pseudomonadota</taxon>
        <taxon>Gammaproteobacteria</taxon>
        <taxon>Moraxellales</taxon>
        <taxon>Moraxellaceae</taxon>
        <taxon>Acinetobacter</taxon>
    </lineage>
</organism>
<dbReference type="EMBL" id="CP016895">
    <property type="protein sequence ID" value="AOA58984.1"/>
    <property type="molecule type" value="Genomic_DNA"/>
</dbReference>
<feature type="domain" description="Fimbrial-type adhesion" evidence="5">
    <location>
        <begin position="194"/>
        <end position="339"/>
    </location>
</feature>
<accession>A0A1B2M1B0</accession>
<comment type="subcellular location">
    <subcellularLocation>
        <location evidence="1">Fimbrium</location>
    </subcellularLocation>
</comment>
<sequence length="339" mass="36826">MNGNLKCFLLSTIGLACYSIADSSYAGSCAPAAGPHTYTYSANFNANQNHVGYTTNWQEFNRSDGYSLPAPCNRGNNTFITLKPSSGLTEGSRDGDTVWYNIPGNDYLQVAMKVWIGGFRSKWVSIPVTAMSNLCNSNDCTPQYSSGSKVQVRLRIKKKFVGQSFVLDREVGQILMATSAGDVPNKPVAIIRLAATMTVPQSCTFDVGNVIEFDFGRIQAGAFESAGAGNRPEGTPIMTKNIGVECKNIEAQQLLSARVEATNPKNNILVSNNPNVGFQMLDKDDKVLKINTINSYIPFRLDNNARGRFTIKAVPVSVTGVKPQPGFVNAQGHVRIDFQ</sequence>
<evidence type="ECO:0000259" key="5">
    <source>
        <dbReference type="Pfam" id="PF00419"/>
    </source>
</evidence>
<proteinExistence type="predicted"/>
<evidence type="ECO:0000256" key="4">
    <source>
        <dbReference type="SAM" id="SignalP"/>
    </source>
</evidence>
<dbReference type="SUPFAM" id="SSF49401">
    <property type="entry name" value="Bacterial adhesins"/>
    <property type="match status" value="1"/>
</dbReference>
<feature type="signal peptide" evidence="4">
    <location>
        <begin position="1"/>
        <end position="26"/>
    </location>
</feature>
<dbReference type="GO" id="GO:0043709">
    <property type="term" value="P:cell adhesion involved in single-species biofilm formation"/>
    <property type="evidence" value="ECO:0007669"/>
    <property type="project" value="TreeGrafter"/>
</dbReference>
<dbReference type="Pfam" id="PF00419">
    <property type="entry name" value="Fimbrial"/>
    <property type="match status" value="1"/>
</dbReference>
<dbReference type="AlphaFoldDB" id="A0A1B2M1B0"/>
<dbReference type="KEGG" id="ala:BFG52_11900"/>
<keyword evidence="2 4" id="KW-0732">Signal</keyword>
<evidence type="ECO:0000256" key="2">
    <source>
        <dbReference type="ARBA" id="ARBA00022729"/>
    </source>
</evidence>
<evidence type="ECO:0000256" key="1">
    <source>
        <dbReference type="ARBA" id="ARBA00004561"/>
    </source>
</evidence>
<dbReference type="PROSITE" id="PS51257">
    <property type="entry name" value="PROKAR_LIPOPROTEIN"/>
    <property type="match status" value="1"/>
</dbReference>
<keyword evidence="7" id="KW-1185">Reference proteome</keyword>
<dbReference type="PANTHER" id="PTHR33420">
    <property type="entry name" value="FIMBRIAL SUBUNIT ELFA-RELATED"/>
    <property type="match status" value="1"/>
</dbReference>
<name>A0A1B2M1B0_9GAMM</name>
<dbReference type="GO" id="GO:0009289">
    <property type="term" value="C:pilus"/>
    <property type="evidence" value="ECO:0007669"/>
    <property type="project" value="UniProtKB-SubCell"/>
</dbReference>
<protein>
    <recommendedName>
        <fullName evidence="5">Fimbrial-type adhesion domain-containing protein</fullName>
    </recommendedName>
</protein>
<keyword evidence="3" id="KW-0281">Fimbrium</keyword>
<dbReference type="Gene3D" id="2.60.40.1090">
    <property type="entry name" value="Fimbrial-type adhesion domain"/>
    <property type="match status" value="1"/>
</dbReference>
<dbReference type="InterPro" id="IPR050263">
    <property type="entry name" value="Bact_Fimbrial_Adh_Pro"/>
</dbReference>
<dbReference type="OrthoDB" id="8582771at2"/>
<evidence type="ECO:0000256" key="3">
    <source>
        <dbReference type="ARBA" id="ARBA00023263"/>
    </source>
</evidence>